<dbReference type="InterPro" id="IPR052041">
    <property type="entry name" value="Nucleic_acid_metab_PIN/TRAM"/>
</dbReference>
<dbReference type="Pfam" id="PF01850">
    <property type="entry name" value="PIN"/>
    <property type="match status" value="1"/>
</dbReference>
<dbReference type="SUPFAM" id="SSF88723">
    <property type="entry name" value="PIN domain-like"/>
    <property type="match status" value="1"/>
</dbReference>
<dbReference type="EMBL" id="JBHTOH010000088">
    <property type="protein sequence ID" value="MFD1411811.1"/>
    <property type="molecule type" value="Genomic_DNA"/>
</dbReference>
<dbReference type="Gene3D" id="3.40.50.1010">
    <property type="entry name" value="5'-nuclease"/>
    <property type="match status" value="1"/>
</dbReference>
<dbReference type="InterPro" id="IPR002792">
    <property type="entry name" value="TRAM_dom"/>
</dbReference>
<comment type="caution">
    <text evidence="7">The sequence shown here is derived from an EMBL/GenBank/DDBJ whole genome shotgun (WGS) entry which is preliminary data.</text>
</comment>
<dbReference type="PANTHER" id="PTHR11603">
    <property type="entry name" value="AAA FAMILY ATPASE"/>
    <property type="match status" value="1"/>
</dbReference>
<comment type="cofactor">
    <cofactor evidence="1">
        <name>Mg(2+)</name>
        <dbReference type="ChEBI" id="CHEBI:18420"/>
    </cofactor>
</comment>
<reference evidence="8" key="1">
    <citation type="journal article" date="2019" name="Int. J. Syst. Evol. Microbiol.">
        <title>The Global Catalogue of Microorganisms (GCM) 10K type strain sequencing project: providing services to taxonomists for standard genome sequencing and annotation.</title>
        <authorList>
            <consortium name="The Broad Institute Genomics Platform"/>
            <consortium name="The Broad Institute Genome Sequencing Center for Infectious Disease"/>
            <person name="Wu L."/>
            <person name="Ma J."/>
        </authorList>
    </citation>
    <scope>NUCLEOTIDE SEQUENCE [LARGE SCALE GENOMIC DNA]</scope>
    <source>
        <strain evidence="8">CCM 8937</strain>
    </source>
</reference>
<organism evidence="7 8">
    <name type="scientific">Lapidilactobacillus gannanensis</name>
    <dbReference type="NCBI Taxonomy" id="2486002"/>
    <lineage>
        <taxon>Bacteria</taxon>
        <taxon>Bacillati</taxon>
        <taxon>Bacillota</taxon>
        <taxon>Bacilli</taxon>
        <taxon>Lactobacillales</taxon>
        <taxon>Lactobacillaceae</taxon>
        <taxon>Lapidilactobacillus</taxon>
    </lineage>
</organism>
<feature type="domain" description="TRAM" evidence="6">
    <location>
        <begin position="296"/>
        <end position="357"/>
    </location>
</feature>
<feature type="transmembrane region" description="Helical" evidence="5">
    <location>
        <begin position="111"/>
        <end position="131"/>
    </location>
</feature>
<evidence type="ECO:0000313" key="7">
    <source>
        <dbReference type="EMBL" id="MFD1411811.1"/>
    </source>
</evidence>
<accession>A0ABW4BNI5</accession>
<sequence>MRRKQFIGRLLFVIAGAFAGYSFLPALWEVLGLADVRWLNTTLTNLLLGAIILYLLSLLLLPPLARFLGKKEKQILAMNPTKLLFGSLFLLIGLLLANVIAIPLYRINISLINTFLPILLMVVLGYLGFRLGTTQMDDWRKLFSKRRSDNNVENLIYDRKPDDNFHKYKILDTSVIIDGRIHELVKTGFVEGVLLVPVFVVHELQLISDSADSLKRARGRRGLDILNEMKDDPEVKIENYDGDFDDLTEVDSKLIKLAKLIDGIVVTNDYNLNKVSEFQNVPVLNINQLANALKPAVLPGEAMTVTVVKAGTERQQGVAYLEDGTMVVVEDGQYYLNKEIQVVITSALQTAAGRMIFAKPLHAQHGITEHASKK</sequence>
<keyword evidence="5" id="KW-0472">Membrane</keyword>
<keyword evidence="5" id="KW-1133">Transmembrane helix</keyword>
<keyword evidence="4" id="KW-0460">Magnesium</keyword>
<evidence type="ECO:0000256" key="4">
    <source>
        <dbReference type="ARBA" id="ARBA00022842"/>
    </source>
</evidence>
<name>A0ABW4BNI5_9LACO</name>
<gene>
    <name evidence="7" type="ORF">ACFQ4R_09465</name>
</gene>
<dbReference type="PROSITE" id="PS50926">
    <property type="entry name" value="TRAM"/>
    <property type="match status" value="1"/>
</dbReference>
<keyword evidence="5" id="KW-0812">Transmembrane</keyword>
<protein>
    <submittedName>
        <fullName evidence="7">PIN/TRAM domain-containing protein</fullName>
    </submittedName>
</protein>
<dbReference type="InterPro" id="IPR029060">
    <property type="entry name" value="PIN-like_dom_sf"/>
</dbReference>
<dbReference type="InterPro" id="IPR002716">
    <property type="entry name" value="PIN_dom"/>
</dbReference>
<dbReference type="PANTHER" id="PTHR11603:SF147">
    <property type="entry name" value="MEMBRANE PROTEIN"/>
    <property type="match status" value="1"/>
</dbReference>
<dbReference type="RefSeq" id="WP_125649965.1">
    <property type="nucleotide sequence ID" value="NZ_JBHTOH010000088.1"/>
</dbReference>
<dbReference type="Proteomes" id="UP001597191">
    <property type="component" value="Unassembled WGS sequence"/>
</dbReference>
<dbReference type="SMART" id="SM00670">
    <property type="entry name" value="PINc"/>
    <property type="match status" value="1"/>
</dbReference>
<evidence type="ECO:0000256" key="3">
    <source>
        <dbReference type="ARBA" id="ARBA00022801"/>
    </source>
</evidence>
<evidence type="ECO:0000256" key="1">
    <source>
        <dbReference type="ARBA" id="ARBA00001946"/>
    </source>
</evidence>
<keyword evidence="3" id="KW-0378">Hydrolase</keyword>
<evidence type="ECO:0000256" key="2">
    <source>
        <dbReference type="ARBA" id="ARBA00022722"/>
    </source>
</evidence>
<feature type="transmembrane region" description="Helical" evidence="5">
    <location>
        <begin position="83"/>
        <end position="105"/>
    </location>
</feature>
<evidence type="ECO:0000256" key="5">
    <source>
        <dbReference type="SAM" id="Phobius"/>
    </source>
</evidence>
<dbReference type="CDD" id="cd09877">
    <property type="entry name" value="PIN_YacL-like"/>
    <property type="match status" value="1"/>
</dbReference>
<feature type="transmembrane region" description="Helical" evidence="5">
    <location>
        <begin position="7"/>
        <end position="28"/>
    </location>
</feature>
<keyword evidence="8" id="KW-1185">Reference proteome</keyword>
<evidence type="ECO:0000313" key="8">
    <source>
        <dbReference type="Proteomes" id="UP001597191"/>
    </source>
</evidence>
<keyword evidence="2" id="KW-0540">Nuclease</keyword>
<evidence type="ECO:0000259" key="6">
    <source>
        <dbReference type="PROSITE" id="PS50926"/>
    </source>
</evidence>
<feature type="transmembrane region" description="Helical" evidence="5">
    <location>
        <begin position="43"/>
        <end position="62"/>
    </location>
</feature>
<proteinExistence type="predicted"/>